<name>A0ABW0Y1W8_9ACTN</name>
<dbReference type="RefSeq" id="WP_381218760.1">
    <property type="nucleotide sequence ID" value="NZ_JBHSPC010000117.1"/>
</dbReference>
<feature type="transmembrane region" description="Helical" evidence="1">
    <location>
        <begin position="15"/>
        <end position="33"/>
    </location>
</feature>
<dbReference type="Proteomes" id="UP001596183">
    <property type="component" value="Unassembled WGS sequence"/>
</dbReference>
<evidence type="ECO:0008006" key="4">
    <source>
        <dbReference type="Google" id="ProtNLM"/>
    </source>
</evidence>
<dbReference type="EMBL" id="JBHSPC010000117">
    <property type="protein sequence ID" value="MFC5674515.1"/>
    <property type="molecule type" value="Genomic_DNA"/>
</dbReference>
<feature type="transmembrane region" description="Helical" evidence="1">
    <location>
        <begin position="168"/>
        <end position="185"/>
    </location>
</feature>
<organism evidence="2 3">
    <name type="scientific">Streptomyces incanus</name>
    <dbReference type="NCBI Taxonomy" id="887453"/>
    <lineage>
        <taxon>Bacteria</taxon>
        <taxon>Bacillati</taxon>
        <taxon>Actinomycetota</taxon>
        <taxon>Actinomycetes</taxon>
        <taxon>Kitasatosporales</taxon>
        <taxon>Streptomycetaceae</taxon>
        <taxon>Streptomyces</taxon>
    </lineage>
</organism>
<sequence>MTGLTLYVRSRRGPAALGAALAGAASAWLLAAVSGEKGQVTGAVLALTVLALVAVLTTTLGGPDDALDRTAARPWVWLRVAHLAAALSGVLVFLAATLLTETRLGPFVCAVRDTAGLLGLTAGGAVVLGTARSWFLPLGWTLGAAASPGTGAVGEALTWQTQAPGSRPAAVVAAVLTVVGIAAYVSRGPRARRSSENV</sequence>
<keyword evidence="3" id="KW-1185">Reference proteome</keyword>
<evidence type="ECO:0000313" key="2">
    <source>
        <dbReference type="EMBL" id="MFC5674515.1"/>
    </source>
</evidence>
<evidence type="ECO:0000313" key="3">
    <source>
        <dbReference type="Proteomes" id="UP001596183"/>
    </source>
</evidence>
<feature type="transmembrane region" description="Helical" evidence="1">
    <location>
        <begin position="80"/>
        <end position="102"/>
    </location>
</feature>
<proteinExistence type="predicted"/>
<accession>A0ABW0Y1W8</accession>
<feature type="transmembrane region" description="Helical" evidence="1">
    <location>
        <begin position="114"/>
        <end position="135"/>
    </location>
</feature>
<comment type="caution">
    <text evidence="2">The sequence shown here is derived from an EMBL/GenBank/DDBJ whole genome shotgun (WGS) entry which is preliminary data.</text>
</comment>
<keyword evidence="1" id="KW-1133">Transmembrane helix</keyword>
<protein>
    <recommendedName>
        <fullName evidence="4">Integral membrane protein</fullName>
    </recommendedName>
</protein>
<evidence type="ECO:0000256" key="1">
    <source>
        <dbReference type="SAM" id="Phobius"/>
    </source>
</evidence>
<reference evidence="3" key="1">
    <citation type="journal article" date="2019" name="Int. J. Syst. Evol. Microbiol.">
        <title>The Global Catalogue of Microorganisms (GCM) 10K type strain sequencing project: providing services to taxonomists for standard genome sequencing and annotation.</title>
        <authorList>
            <consortium name="The Broad Institute Genomics Platform"/>
            <consortium name="The Broad Institute Genome Sequencing Center for Infectious Disease"/>
            <person name="Wu L."/>
            <person name="Ma J."/>
        </authorList>
    </citation>
    <scope>NUCLEOTIDE SEQUENCE [LARGE SCALE GENOMIC DNA]</scope>
    <source>
        <strain evidence="3">JCM 13852</strain>
    </source>
</reference>
<keyword evidence="1" id="KW-0472">Membrane</keyword>
<keyword evidence="1" id="KW-0812">Transmembrane</keyword>
<feature type="transmembrane region" description="Helical" evidence="1">
    <location>
        <begin position="40"/>
        <end position="60"/>
    </location>
</feature>
<gene>
    <name evidence="2" type="ORF">ACFP2V_31940</name>
</gene>